<protein>
    <recommendedName>
        <fullName evidence="6">C2H2-type domain-containing protein</fullName>
    </recommendedName>
</protein>
<evidence type="ECO:0000313" key="8">
    <source>
        <dbReference type="Proteomes" id="UP001221757"/>
    </source>
</evidence>
<dbReference type="PROSITE" id="PS50157">
    <property type="entry name" value="ZINC_FINGER_C2H2_2"/>
    <property type="match status" value="2"/>
</dbReference>
<dbReference type="AlphaFoldDB" id="A0AAD7CZA3"/>
<dbReference type="Pfam" id="PF00096">
    <property type="entry name" value="zf-C2H2"/>
    <property type="match status" value="1"/>
</dbReference>
<dbReference type="Proteomes" id="UP001221757">
    <property type="component" value="Unassembled WGS sequence"/>
</dbReference>
<accession>A0AAD7CZA3</accession>
<reference evidence="7" key="1">
    <citation type="submission" date="2023-03" db="EMBL/GenBank/DDBJ databases">
        <title>Massive genome expansion in bonnet fungi (Mycena s.s.) driven by repeated elements and novel gene families across ecological guilds.</title>
        <authorList>
            <consortium name="Lawrence Berkeley National Laboratory"/>
            <person name="Harder C.B."/>
            <person name="Miyauchi S."/>
            <person name="Viragh M."/>
            <person name="Kuo A."/>
            <person name="Thoen E."/>
            <person name="Andreopoulos B."/>
            <person name="Lu D."/>
            <person name="Skrede I."/>
            <person name="Drula E."/>
            <person name="Henrissat B."/>
            <person name="Morin E."/>
            <person name="Kohler A."/>
            <person name="Barry K."/>
            <person name="LaButti K."/>
            <person name="Morin E."/>
            <person name="Salamov A."/>
            <person name="Lipzen A."/>
            <person name="Mereny Z."/>
            <person name="Hegedus B."/>
            <person name="Baldrian P."/>
            <person name="Stursova M."/>
            <person name="Weitz H."/>
            <person name="Taylor A."/>
            <person name="Grigoriev I.V."/>
            <person name="Nagy L.G."/>
            <person name="Martin F."/>
            <person name="Kauserud H."/>
        </authorList>
    </citation>
    <scope>NUCLEOTIDE SEQUENCE</scope>
    <source>
        <strain evidence="7">CBHHK067</strain>
    </source>
</reference>
<feature type="compositionally biased region" description="Low complexity" evidence="5">
    <location>
        <begin position="387"/>
        <end position="409"/>
    </location>
</feature>
<dbReference type="GO" id="GO:0000981">
    <property type="term" value="F:DNA-binding transcription factor activity, RNA polymerase II-specific"/>
    <property type="evidence" value="ECO:0007669"/>
    <property type="project" value="TreeGrafter"/>
</dbReference>
<keyword evidence="2 4" id="KW-0863">Zinc-finger</keyword>
<feature type="region of interest" description="Disordered" evidence="5">
    <location>
        <begin position="249"/>
        <end position="433"/>
    </location>
</feature>
<feature type="compositionally biased region" description="Low complexity" evidence="5">
    <location>
        <begin position="420"/>
        <end position="433"/>
    </location>
</feature>
<dbReference type="SUPFAM" id="SSF57667">
    <property type="entry name" value="beta-beta-alpha zinc fingers"/>
    <property type="match status" value="2"/>
</dbReference>
<feature type="compositionally biased region" description="Low complexity" evidence="5">
    <location>
        <begin position="294"/>
        <end position="313"/>
    </location>
</feature>
<dbReference type="EMBL" id="JARKIE010000175">
    <property type="protein sequence ID" value="KAJ7671152.1"/>
    <property type="molecule type" value="Genomic_DNA"/>
</dbReference>
<feature type="compositionally biased region" description="Low complexity" evidence="5">
    <location>
        <begin position="331"/>
        <end position="341"/>
    </location>
</feature>
<keyword evidence="3" id="KW-0862">Zinc</keyword>
<feature type="compositionally biased region" description="Basic and acidic residues" evidence="5">
    <location>
        <begin position="256"/>
        <end position="271"/>
    </location>
</feature>
<evidence type="ECO:0000256" key="2">
    <source>
        <dbReference type="ARBA" id="ARBA00022771"/>
    </source>
</evidence>
<dbReference type="PANTHER" id="PTHR23235:SF120">
    <property type="entry name" value="KRUPPEL-LIKE FACTOR 15"/>
    <property type="match status" value="1"/>
</dbReference>
<sequence length="433" mass="47223">MKLTRKRTIDEVDKAESEEPQEEPQAAQEPPAAPEPAVPPLNSTQAVFVDASLDPLLPDHRTARSRTNLPIPVPNLIKKSRGRRVPIVAAPGAGAEESSNSKRLHVCKVEGCGKCFHRGEHLKRHIRSIHTHEKPFPCTFPSCHKFFNRHDNLLQHVKVHRNGDADDVDAEGSDDSRAASPVHNRPSHHPNPNHTHTADDGFDAARLAAMSLQQRSTAITYPTLGAPMTYGPTTTMGSYATNMAVSSLRTSSLRTELPDSPDKGDARHREQEGEDEREDERRGDEERYAHAHYEQQQAADYAQQASAQQYHAQPADYAQQQHYPHPPSSATPPASQPSQEPYADADADPLQPDMHVDVDADADAEADADADADAEVDTSMQTDGDAPAEPAPAESALQPSASAPASQQSYYRLRTPPPLAMAQPQPQATISDS</sequence>
<organism evidence="7 8">
    <name type="scientific">Mycena rosella</name>
    <name type="common">Pink bonnet</name>
    <name type="synonym">Agaricus rosellus</name>
    <dbReference type="NCBI Taxonomy" id="1033263"/>
    <lineage>
        <taxon>Eukaryota</taxon>
        <taxon>Fungi</taxon>
        <taxon>Dikarya</taxon>
        <taxon>Basidiomycota</taxon>
        <taxon>Agaricomycotina</taxon>
        <taxon>Agaricomycetes</taxon>
        <taxon>Agaricomycetidae</taxon>
        <taxon>Agaricales</taxon>
        <taxon>Marasmiineae</taxon>
        <taxon>Mycenaceae</taxon>
        <taxon>Mycena</taxon>
    </lineage>
</organism>
<evidence type="ECO:0000256" key="4">
    <source>
        <dbReference type="PROSITE-ProRule" id="PRU00042"/>
    </source>
</evidence>
<dbReference type="GO" id="GO:0008270">
    <property type="term" value="F:zinc ion binding"/>
    <property type="evidence" value="ECO:0007669"/>
    <property type="project" value="UniProtKB-KW"/>
</dbReference>
<proteinExistence type="predicted"/>
<keyword evidence="1" id="KW-0479">Metal-binding</keyword>
<feature type="compositionally biased region" description="Basic and acidic residues" evidence="5">
    <location>
        <begin position="7"/>
        <end position="17"/>
    </location>
</feature>
<evidence type="ECO:0000256" key="1">
    <source>
        <dbReference type="ARBA" id="ARBA00022723"/>
    </source>
</evidence>
<feature type="compositionally biased region" description="Acidic residues" evidence="5">
    <location>
        <begin position="359"/>
        <end position="376"/>
    </location>
</feature>
<evidence type="ECO:0000256" key="5">
    <source>
        <dbReference type="SAM" id="MobiDB-lite"/>
    </source>
</evidence>
<dbReference type="GO" id="GO:0000978">
    <property type="term" value="F:RNA polymerase II cis-regulatory region sequence-specific DNA binding"/>
    <property type="evidence" value="ECO:0007669"/>
    <property type="project" value="TreeGrafter"/>
</dbReference>
<feature type="region of interest" description="Disordered" evidence="5">
    <location>
        <begin position="164"/>
        <end position="199"/>
    </location>
</feature>
<comment type="caution">
    <text evidence="7">The sequence shown here is derived from an EMBL/GenBank/DDBJ whole genome shotgun (WGS) entry which is preliminary data.</text>
</comment>
<dbReference type="InterPro" id="IPR036236">
    <property type="entry name" value="Znf_C2H2_sf"/>
</dbReference>
<evidence type="ECO:0000256" key="3">
    <source>
        <dbReference type="ARBA" id="ARBA00022833"/>
    </source>
</evidence>
<feature type="domain" description="C2H2-type" evidence="6">
    <location>
        <begin position="136"/>
        <end position="165"/>
    </location>
</feature>
<dbReference type="PANTHER" id="PTHR23235">
    <property type="entry name" value="KRUEPPEL-LIKE TRANSCRIPTION FACTOR"/>
    <property type="match status" value="1"/>
</dbReference>
<feature type="region of interest" description="Disordered" evidence="5">
    <location>
        <begin position="1"/>
        <end position="43"/>
    </location>
</feature>
<evidence type="ECO:0000313" key="7">
    <source>
        <dbReference type="EMBL" id="KAJ7671152.1"/>
    </source>
</evidence>
<dbReference type="PROSITE" id="PS00028">
    <property type="entry name" value="ZINC_FINGER_C2H2_1"/>
    <property type="match status" value="2"/>
</dbReference>
<dbReference type="InterPro" id="IPR013087">
    <property type="entry name" value="Znf_C2H2_type"/>
</dbReference>
<evidence type="ECO:0000259" key="6">
    <source>
        <dbReference type="PROSITE" id="PS50157"/>
    </source>
</evidence>
<keyword evidence="8" id="KW-1185">Reference proteome</keyword>
<dbReference type="SMART" id="SM00355">
    <property type="entry name" value="ZnF_C2H2"/>
    <property type="match status" value="2"/>
</dbReference>
<feature type="compositionally biased region" description="Basic and acidic residues" evidence="5">
    <location>
        <begin position="279"/>
        <end position="293"/>
    </location>
</feature>
<gene>
    <name evidence="7" type="ORF">B0H17DRAFT_196463</name>
</gene>
<dbReference type="Gene3D" id="3.30.160.60">
    <property type="entry name" value="Classic Zinc Finger"/>
    <property type="match status" value="2"/>
</dbReference>
<feature type="domain" description="C2H2-type" evidence="6">
    <location>
        <begin position="105"/>
        <end position="135"/>
    </location>
</feature>
<name>A0AAD7CZA3_MYCRO</name>